<dbReference type="Pfam" id="PF00085">
    <property type="entry name" value="Thioredoxin"/>
    <property type="match status" value="1"/>
</dbReference>
<evidence type="ECO:0000313" key="2">
    <source>
        <dbReference type="EMBL" id="CAE0132650.1"/>
    </source>
</evidence>
<organism evidence="2">
    <name type="scientific">Haptolina ericina</name>
    <dbReference type="NCBI Taxonomy" id="156174"/>
    <lineage>
        <taxon>Eukaryota</taxon>
        <taxon>Haptista</taxon>
        <taxon>Haptophyta</taxon>
        <taxon>Prymnesiophyceae</taxon>
        <taxon>Prymnesiales</taxon>
        <taxon>Prymnesiaceae</taxon>
        <taxon>Haptolina</taxon>
    </lineage>
</organism>
<dbReference type="SUPFAM" id="SSF52833">
    <property type="entry name" value="Thioredoxin-like"/>
    <property type="match status" value="1"/>
</dbReference>
<feature type="domain" description="Thioredoxin" evidence="1">
    <location>
        <begin position="59"/>
        <end position="192"/>
    </location>
</feature>
<dbReference type="InterPro" id="IPR013766">
    <property type="entry name" value="Thioredoxin_domain"/>
</dbReference>
<dbReference type="PROSITE" id="PS51352">
    <property type="entry name" value="THIOREDOXIN_2"/>
    <property type="match status" value="1"/>
</dbReference>
<evidence type="ECO:0000259" key="1">
    <source>
        <dbReference type="PROSITE" id="PS51352"/>
    </source>
</evidence>
<dbReference type="InterPro" id="IPR036249">
    <property type="entry name" value="Thioredoxin-like_sf"/>
</dbReference>
<dbReference type="InterPro" id="IPR044241">
    <property type="entry name" value="TxlA/HCF164"/>
</dbReference>
<gene>
    <name evidence="2" type="ORF">HERI1096_LOCUS29295</name>
</gene>
<sequence length="192" mass="21092">MGQPSRARVRCCGDPPLPSLDVQQRLLQQLPSTSASTGCIECEEALRLNQVERRRNVGLAIASSLAAASLYTYQRMNPLNPLVLLRQLEAQSPTLPSALASGRGTIVEFYAPWCVSCREMAPCMQRLEKRYGSQVNFVVIDGADPKNAQLVQSFGVDGVPHLAYISRERKLQTTLIGEVPEKLIESNLLGLL</sequence>
<dbReference type="GO" id="GO:0010190">
    <property type="term" value="P:cytochrome b6f complex assembly"/>
    <property type="evidence" value="ECO:0007669"/>
    <property type="project" value="TreeGrafter"/>
</dbReference>
<proteinExistence type="predicted"/>
<dbReference type="PANTHER" id="PTHR47353">
    <property type="entry name" value="THIOREDOXIN-LIKE PROTEIN HCF164, CHLOROPLASTIC"/>
    <property type="match status" value="1"/>
</dbReference>
<dbReference type="Gene3D" id="3.40.30.10">
    <property type="entry name" value="Glutaredoxin"/>
    <property type="match status" value="1"/>
</dbReference>
<name>A0A7S3F835_9EUKA</name>
<dbReference type="AlphaFoldDB" id="A0A7S3F835"/>
<dbReference type="EMBL" id="HBHX01053115">
    <property type="protein sequence ID" value="CAE0132650.1"/>
    <property type="molecule type" value="Transcribed_RNA"/>
</dbReference>
<dbReference type="GO" id="GO:0016671">
    <property type="term" value="F:oxidoreductase activity, acting on a sulfur group of donors, disulfide as acceptor"/>
    <property type="evidence" value="ECO:0007669"/>
    <property type="project" value="TreeGrafter"/>
</dbReference>
<reference evidence="2" key="1">
    <citation type="submission" date="2021-01" db="EMBL/GenBank/DDBJ databases">
        <authorList>
            <person name="Corre E."/>
            <person name="Pelletier E."/>
            <person name="Niang G."/>
            <person name="Scheremetjew M."/>
            <person name="Finn R."/>
            <person name="Kale V."/>
            <person name="Holt S."/>
            <person name="Cochrane G."/>
            <person name="Meng A."/>
            <person name="Brown T."/>
            <person name="Cohen L."/>
        </authorList>
    </citation>
    <scope>NUCLEOTIDE SEQUENCE</scope>
    <source>
        <strain evidence="2">CCMP281</strain>
    </source>
</reference>
<dbReference type="PANTHER" id="PTHR47353:SF1">
    <property type="entry name" value="THIOREDOXIN-LIKE PROTEIN HCF164, CHLOROPLASTIC"/>
    <property type="match status" value="1"/>
</dbReference>
<dbReference type="InterPro" id="IPR017937">
    <property type="entry name" value="Thioredoxin_CS"/>
</dbReference>
<protein>
    <recommendedName>
        <fullName evidence="1">Thioredoxin domain-containing protein</fullName>
    </recommendedName>
</protein>
<accession>A0A7S3F835</accession>
<dbReference type="PROSITE" id="PS00194">
    <property type="entry name" value="THIOREDOXIN_1"/>
    <property type="match status" value="1"/>
</dbReference>
<dbReference type="GO" id="GO:0009535">
    <property type="term" value="C:chloroplast thylakoid membrane"/>
    <property type="evidence" value="ECO:0007669"/>
    <property type="project" value="TreeGrafter"/>
</dbReference>